<dbReference type="PANTHER" id="PTHR43774">
    <property type="entry name" value="PEPTIDE METHIONINE SULFOXIDE REDUCTASE"/>
    <property type="match status" value="1"/>
</dbReference>
<feature type="active site" evidence="4">
    <location>
        <position position="74"/>
    </location>
</feature>
<dbReference type="EMBL" id="SWJE01000012">
    <property type="protein sequence ID" value="TKC85974.1"/>
    <property type="molecule type" value="Genomic_DNA"/>
</dbReference>
<sequence>MKSSQQTASSAPRARLRLTTRIVAAAAAIGAVAAVAFGWQPAALAGSAKPLPAPTLDERPGASRTETAVFSGGCFWGVQGVFEHVAGVKQVAAGYAGGAASTAQYETVSEGDTGHAESVRIVYDPTQITYGRLLQIFFSVAHDPTELNRQGPDTGTQYRSAIFPADAQQKSIATAYIAQLTNAHAFSSPIVTKIEMGKSFYPAEGYHQDFLVNHPDYPYIVINDMPKVAALKSQYPKLYVDSPVLYAKNGGGA</sequence>
<keyword evidence="7" id="KW-1185">Reference proteome</keyword>
<comment type="function">
    <text evidence="4">Has an important function as a repair enzyme for proteins that have been inactivated by oxidation. Catalyzes the reversible oxidation-reduction of methionine sulfoxide in proteins to methionine.</text>
</comment>
<evidence type="ECO:0000259" key="5">
    <source>
        <dbReference type="Pfam" id="PF01625"/>
    </source>
</evidence>
<dbReference type="EC" id="1.8.4.11" evidence="4"/>
<keyword evidence="1 4" id="KW-0560">Oxidoreductase</keyword>
<evidence type="ECO:0000313" key="7">
    <source>
        <dbReference type="Proteomes" id="UP000305539"/>
    </source>
</evidence>
<evidence type="ECO:0000256" key="3">
    <source>
        <dbReference type="ARBA" id="ARBA00048782"/>
    </source>
</evidence>
<dbReference type="OrthoDB" id="4174719at2"/>
<dbReference type="Gene3D" id="3.30.1060.10">
    <property type="entry name" value="Peptide methionine sulphoxide reductase MsrA"/>
    <property type="match status" value="1"/>
</dbReference>
<reference evidence="6 7" key="1">
    <citation type="submission" date="2019-04" db="EMBL/GenBank/DDBJ databases">
        <title>Trinickia sp. 7GSK02, isolated from subtropical forest soil.</title>
        <authorList>
            <person name="Gao Z.-H."/>
            <person name="Qiu L.-H."/>
        </authorList>
    </citation>
    <scope>NUCLEOTIDE SEQUENCE [LARGE SCALE GENOMIC DNA]</scope>
    <source>
        <strain evidence="6 7">7GSK02</strain>
    </source>
</reference>
<dbReference type="PANTHER" id="PTHR43774:SF1">
    <property type="entry name" value="PEPTIDE METHIONINE SULFOXIDE REDUCTASE MSRA 2"/>
    <property type="match status" value="1"/>
</dbReference>
<dbReference type="InterPro" id="IPR002569">
    <property type="entry name" value="Met_Sox_Rdtase_MsrA_dom"/>
</dbReference>
<comment type="similarity">
    <text evidence="4">Belongs to the MsrA Met sulfoxide reductase family.</text>
</comment>
<dbReference type="SUPFAM" id="SSF55068">
    <property type="entry name" value="Peptide methionine sulfoxide reductase"/>
    <property type="match status" value="1"/>
</dbReference>
<comment type="catalytic activity">
    <reaction evidence="3 4">
        <text>[thioredoxin]-disulfide + L-methionine + H2O = L-methionine (S)-S-oxide + [thioredoxin]-dithiol</text>
        <dbReference type="Rhea" id="RHEA:19993"/>
        <dbReference type="Rhea" id="RHEA-COMP:10698"/>
        <dbReference type="Rhea" id="RHEA-COMP:10700"/>
        <dbReference type="ChEBI" id="CHEBI:15377"/>
        <dbReference type="ChEBI" id="CHEBI:29950"/>
        <dbReference type="ChEBI" id="CHEBI:50058"/>
        <dbReference type="ChEBI" id="CHEBI:57844"/>
        <dbReference type="ChEBI" id="CHEBI:58772"/>
        <dbReference type="EC" id="1.8.4.11"/>
    </reaction>
</comment>
<dbReference type="GO" id="GO:0033744">
    <property type="term" value="F:L-methionine:thioredoxin-disulfide S-oxidoreductase activity"/>
    <property type="evidence" value="ECO:0007669"/>
    <property type="project" value="RHEA"/>
</dbReference>
<dbReference type="GO" id="GO:0008113">
    <property type="term" value="F:peptide-methionine (S)-S-oxide reductase activity"/>
    <property type="evidence" value="ECO:0007669"/>
    <property type="project" value="UniProtKB-UniRule"/>
</dbReference>
<evidence type="ECO:0000256" key="2">
    <source>
        <dbReference type="ARBA" id="ARBA00047806"/>
    </source>
</evidence>
<feature type="domain" description="Peptide methionine sulphoxide reductase MsrA" evidence="5">
    <location>
        <begin position="67"/>
        <end position="217"/>
    </location>
</feature>
<dbReference type="Proteomes" id="UP000305539">
    <property type="component" value="Unassembled WGS sequence"/>
</dbReference>
<organism evidence="6 7">
    <name type="scientific">Trinickia terrae</name>
    <dbReference type="NCBI Taxonomy" id="2571161"/>
    <lineage>
        <taxon>Bacteria</taxon>
        <taxon>Pseudomonadati</taxon>
        <taxon>Pseudomonadota</taxon>
        <taxon>Betaproteobacteria</taxon>
        <taxon>Burkholderiales</taxon>
        <taxon>Burkholderiaceae</taxon>
        <taxon>Trinickia</taxon>
    </lineage>
</organism>
<dbReference type="HAMAP" id="MF_01401">
    <property type="entry name" value="MsrA"/>
    <property type="match status" value="1"/>
</dbReference>
<dbReference type="NCBIfam" id="TIGR00401">
    <property type="entry name" value="msrA"/>
    <property type="match status" value="1"/>
</dbReference>
<dbReference type="InterPro" id="IPR036509">
    <property type="entry name" value="Met_Sox_Rdtase_MsrA_sf"/>
</dbReference>
<gene>
    <name evidence="4 6" type="primary">msrA</name>
    <name evidence="6" type="ORF">FAZ69_21930</name>
</gene>
<dbReference type="AlphaFoldDB" id="A0A4U1HZJ8"/>
<comment type="catalytic activity">
    <reaction evidence="2 4">
        <text>L-methionyl-[protein] + [thioredoxin]-disulfide + H2O = L-methionyl-(S)-S-oxide-[protein] + [thioredoxin]-dithiol</text>
        <dbReference type="Rhea" id="RHEA:14217"/>
        <dbReference type="Rhea" id="RHEA-COMP:10698"/>
        <dbReference type="Rhea" id="RHEA-COMP:10700"/>
        <dbReference type="Rhea" id="RHEA-COMP:12313"/>
        <dbReference type="Rhea" id="RHEA-COMP:12315"/>
        <dbReference type="ChEBI" id="CHEBI:15377"/>
        <dbReference type="ChEBI" id="CHEBI:16044"/>
        <dbReference type="ChEBI" id="CHEBI:29950"/>
        <dbReference type="ChEBI" id="CHEBI:44120"/>
        <dbReference type="ChEBI" id="CHEBI:50058"/>
        <dbReference type="EC" id="1.8.4.11"/>
    </reaction>
</comment>
<dbReference type="RefSeq" id="WP_136897191.1">
    <property type="nucleotide sequence ID" value="NZ_SWJE01000012.1"/>
</dbReference>
<name>A0A4U1HZJ8_9BURK</name>
<protein>
    <recommendedName>
        <fullName evidence="4">Peptide methionine sulfoxide reductase MsrA</fullName>
        <shortName evidence="4">Protein-methionine-S-oxide reductase</shortName>
        <ecNumber evidence="4">1.8.4.11</ecNumber>
    </recommendedName>
    <alternativeName>
        <fullName evidence="4">Peptide-methionine (S)-S-oxide reductase</fullName>
        <shortName evidence="4">Peptide Met(O) reductase</shortName>
    </alternativeName>
</protein>
<evidence type="ECO:0000256" key="4">
    <source>
        <dbReference type="HAMAP-Rule" id="MF_01401"/>
    </source>
</evidence>
<comment type="caution">
    <text evidence="6">The sequence shown here is derived from an EMBL/GenBank/DDBJ whole genome shotgun (WGS) entry which is preliminary data.</text>
</comment>
<proteinExistence type="inferred from homology"/>
<accession>A0A4U1HZJ8</accession>
<evidence type="ECO:0000313" key="6">
    <source>
        <dbReference type="EMBL" id="TKC85974.1"/>
    </source>
</evidence>
<dbReference type="Pfam" id="PF01625">
    <property type="entry name" value="PMSR"/>
    <property type="match status" value="1"/>
</dbReference>
<evidence type="ECO:0000256" key="1">
    <source>
        <dbReference type="ARBA" id="ARBA00023002"/>
    </source>
</evidence>